<accession>A0A5J9SGU2</accession>
<dbReference type="SMART" id="SM00184">
    <property type="entry name" value="RING"/>
    <property type="match status" value="1"/>
</dbReference>
<dbReference type="Proteomes" id="UP000324897">
    <property type="component" value="Unassembled WGS sequence"/>
</dbReference>
<keyword evidence="1" id="KW-0862">Zinc</keyword>
<dbReference type="GO" id="GO:0043022">
    <property type="term" value="F:ribosome binding"/>
    <property type="evidence" value="ECO:0007669"/>
    <property type="project" value="TreeGrafter"/>
</dbReference>
<dbReference type="PROSITE" id="PS50089">
    <property type="entry name" value="ZF_RING_2"/>
    <property type="match status" value="1"/>
</dbReference>
<keyword evidence="1" id="KW-0863">Zinc-finger</keyword>
<keyword evidence="3" id="KW-0472">Membrane</keyword>
<dbReference type="GO" id="GO:0008270">
    <property type="term" value="F:zinc ion binding"/>
    <property type="evidence" value="ECO:0007669"/>
    <property type="project" value="UniProtKB-KW"/>
</dbReference>
<organism evidence="5 6">
    <name type="scientific">Eragrostis curvula</name>
    <name type="common">weeping love grass</name>
    <dbReference type="NCBI Taxonomy" id="38414"/>
    <lineage>
        <taxon>Eukaryota</taxon>
        <taxon>Viridiplantae</taxon>
        <taxon>Streptophyta</taxon>
        <taxon>Embryophyta</taxon>
        <taxon>Tracheophyta</taxon>
        <taxon>Spermatophyta</taxon>
        <taxon>Magnoliopsida</taxon>
        <taxon>Liliopsida</taxon>
        <taxon>Poales</taxon>
        <taxon>Poaceae</taxon>
        <taxon>PACMAD clade</taxon>
        <taxon>Chloridoideae</taxon>
        <taxon>Eragrostideae</taxon>
        <taxon>Eragrostidinae</taxon>
        <taxon>Eragrostis</taxon>
    </lineage>
</organism>
<comment type="caution">
    <text evidence="5">The sequence shown here is derived from an EMBL/GenBank/DDBJ whole genome shotgun (WGS) entry which is preliminary data.</text>
</comment>
<proteinExistence type="predicted"/>
<reference evidence="5 6" key="1">
    <citation type="journal article" date="2019" name="Sci. Rep.">
        <title>A high-quality genome of Eragrostis curvula grass provides insights into Poaceae evolution and supports new strategies to enhance forage quality.</title>
        <authorList>
            <person name="Carballo J."/>
            <person name="Santos B.A.C.M."/>
            <person name="Zappacosta D."/>
            <person name="Garbus I."/>
            <person name="Selva J.P."/>
            <person name="Gallo C.A."/>
            <person name="Diaz A."/>
            <person name="Albertini E."/>
            <person name="Caccamo M."/>
            <person name="Echenique V."/>
        </authorList>
    </citation>
    <scope>NUCLEOTIDE SEQUENCE [LARGE SCALE GENOMIC DNA]</scope>
    <source>
        <strain evidence="6">cv. Victoria</strain>
        <tissue evidence="5">Leaf</tissue>
    </source>
</reference>
<evidence type="ECO:0000256" key="3">
    <source>
        <dbReference type="SAM" id="Phobius"/>
    </source>
</evidence>
<feature type="non-terminal residue" evidence="5">
    <location>
        <position position="1"/>
    </location>
</feature>
<dbReference type="SUPFAM" id="SSF57850">
    <property type="entry name" value="RING/U-box"/>
    <property type="match status" value="1"/>
</dbReference>
<keyword evidence="3" id="KW-0812">Transmembrane</keyword>
<evidence type="ECO:0000256" key="2">
    <source>
        <dbReference type="SAM" id="MobiDB-lite"/>
    </source>
</evidence>
<dbReference type="GO" id="GO:0061630">
    <property type="term" value="F:ubiquitin protein ligase activity"/>
    <property type="evidence" value="ECO:0007669"/>
    <property type="project" value="InterPro"/>
</dbReference>
<feature type="region of interest" description="Disordered" evidence="2">
    <location>
        <begin position="1"/>
        <end position="21"/>
    </location>
</feature>
<evidence type="ECO:0000256" key="1">
    <source>
        <dbReference type="PROSITE-ProRule" id="PRU00175"/>
    </source>
</evidence>
<evidence type="ECO:0000313" key="5">
    <source>
        <dbReference type="EMBL" id="TVT98112.1"/>
    </source>
</evidence>
<protein>
    <recommendedName>
        <fullName evidence="4">RING-type domain-containing protein</fullName>
    </recommendedName>
</protein>
<dbReference type="InterPro" id="IPR013083">
    <property type="entry name" value="Znf_RING/FYVE/PHD"/>
</dbReference>
<keyword evidence="1" id="KW-0479">Metal-binding</keyword>
<dbReference type="OrthoDB" id="663895at2759"/>
<evidence type="ECO:0000313" key="6">
    <source>
        <dbReference type="Proteomes" id="UP000324897"/>
    </source>
</evidence>
<dbReference type="Gramene" id="TVT98112">
    <property type="protein sequence ID" value="TVT98112"/>
    <property type="gene ID" value="EJB05_56603"/>
</dbReference>
<evidence type="ECO:0000259" key="4">
    <source>
        <dbReference type="PROSITE" id="PS50089"/>
    </source>
</evidence>
<name>A0A5J9SGU2_9POAL</name>
<dbReference type="PANTHER" id="PTHR22938">
    <property type="entry name" value="ZINC FINGER PROTEIN 598"/>
    <property type="match status" value="1"/>
</dbReference>
<dbReference type="GO" id="GO:0016567">
    <property type="term" value="P:protein ubiquitination"/>
    <property type="evidence" value="ECO:0007669"/>
    <property type="project" value="TreeGrafter"/>
</dbReference>
<dbReference type="Gene3D" id="3.30.40.10">
    <property type="entry name" value="Zinc/RING finger domain, C3HC4 (zinc finger)"/>
    <property type="match status" value="1"/>
</dbReference>
<keyword evidence="3" id="KW-1133">Transmembrane helix</keyword>
<dbReference type="PANTHER" id="PTHR22938:SF15">
    <property type="entry name" value="OS01G0568000 PROTEIN"/>
    <property type="match status" value="1"/>
</dbReference>
<feature type="compositionally biased region" description="Low complexity" evidence="2">
    <location>
        <begin position="1"/>
        <end position="18"/>
    </location>
</feature>
<sequence length="262" mass="28340">MAEPDAAQQSSSSGAAAVDDTDDIETGNHNSRCCPVCTEPAEWVAIGPCGHREVCVNCAVRMRFFNKNLRCSICRAFCPTVVITKAVADEQRDGDDTFSRPSTAFGGAGRVGVYFWFHGGAAAYFDNQEQYEAVRKMCLRSDPSAAREEACVDPIPSTAFGGAGQVGVYFWFHGGAAAYFDNQEQYEAVRQMCLRRDPSSSSSSSSSSVRHQEASCCGADPAFVLYVVAITLVGTASITPMIIDLERWYHRVGVVLGSHTNK</sequence>
<dbReference type="InterPro" id="IPR044288">
    <property type="entry name" value="ZNF598/HEL2"/>
</dbReference>
<dbReference type="InterPro" id="IPR001841">
    <property type="entry name" value="Znf_RING"/>
</dbReference>
<feature type="transmembrane region" description="Helical" evidence="3">
    <location>
        <begin position="223"/>
        <end position="243"/>
    </location>
</feature>
<dbReference type="AlphaFoldDB" id="A0A5J9SGU2"/>
<feature type="domain" description="RING-type" evidence="4">
    <location>
        <begin position="34"/>
        <end position="75"/>
    </location>
</feature>
<dbReference type="GO" id="GO:0072344">
    <property type="term" value="P:rescue of stalled ribosome"/>
    <property type="evidence" value="ECO:0007669"/>
    <property type="project" value="InterPro"/>
</dbReference>
<dbReference type="EMBL" id="RWGY01000899">
    <property type="protein sequence ID" value="TVT98112.1"/>
    <property type="molecule type" value="Genomic_DNA"/>
</dbReference>
<keyword evidence="6" id="KW-1185">Reference proteome</keyword>
<gene>
    <name evidence="5" type="ORF">EJB05_56603</name>
</gene>